<dbReference type="PANTHER" id="PTHR48051:SF46">
    <property type="entry name" value="LEUCINE RICH REPEAT-CONTAINING DOMAIN PROTEIN"/>
    <property type="match status" value="1"/>
</dbReference>
<accession>A0A5P8M786</accession>
<evidence type="ECO:0000256" key="1">
    <source>
        <dbReference type="ARBA" id="ARBA00022512"/>
    </source>
</evidence>
<dbReference type="InterPro" id="IPR041277">
    <property type="entry name" value="MBG_Lactobacillales"/>
</dbReference>
<dbReference type="Gene3D" id="3.10.430.110">
    <property type="match status" value="1"/>
</dbReference>
<protein>
    <submittedName>
        <fullName evidence="9">LPXTG cell wall anchor domain-containing protein</fullName>
    </submittedName>
</protein>
<evidence type="ECO:0000256" key="6">
    <source>
        <dbReference type="ARBA" id="ARBA00023088"/>
    </source>
</evidence>
<dbReference type="InterPro" id="IPR001611">
    <property type="entry name" value="Leu-rich_rpt"/>
</dbReference>
<keyword evidence="1" id="KW-0134">Cell wall</keyword>
<sequence>MESVRVKFNGGIIMRYTLHKVKKRWLIVGTSLLLTTGIGLFSAGPVRADTVVPPQAETPAAGSAEIEQPVPPISNSGQNTPTAVVTAAEPAATETAAEAGAKPDTAPAASTQAETKSAASGTLAVSAKPAAADTPATSANTPPETTTQPITAAAPPAAKTGGQPALPTIEPPAQAVPAAPSLATVKTLSERGGTITEWIPDVNFRNQVLAALRSANLLPVNQGAAAVTPAMIDALTALQLGQMINATAPDGVPATDVKTADPGQSVKDLTGIGIFSGLKQLTLTDNSFQTIPDEISQLTNLTDLTITRNTALTHIGDLSGLQNVTHLAITNNGQLTELPPSINTLTNVRGTLDLHGNSFTTLPDLSALQQVTTLDLNNNRLTSITGGQLDQLANLTELNLGSYDGANYQEFVTGLGHDLNSSGPLTNSDFWDAVPAGDNNVHLNYDPTVKAPNMTLKDARGNTYYAYQNVFTQADKEHYNHLTELPASLSRLTNLQKLNLVGNDLTDLPTSFSALTKLTDLRLGNNRFTAIPTAVQQLIGSNPSLTVSFSNYLANYPSFGTYRNQNGILQSQIWSGALGGFLIPGWNPKQHQVLSQVVKFPQHYVVTYNSNNTTLMPGSNHPYVANTPINDSQLIQINGLYYTGPEALTADPKATSGAVVQQFVHYPNNMANGTDRNGRYTAPSLNTWNFGAGYYGGMYGAANDVLTVGAANQTLTSAGQPLPLYPYQDPYTLTRDSMPTSWRGWAANGNFYYMLLLPRDWSPDKDNVGKTYALNFSIGGKYSQNAPDGGASNGTGSMNGFVQPDATGYSMVATTDVTFVMDGAISVKGQNSTVAQGHPCDPAQGFVNAVKNDTNKTEITTWADANGQVTPGLGVDIYAVVPDENGVPHAVGTFKDAADFNQNATAYWYTDGTHSTYLLDRAGNKIPRCYVSQYHYIEKNADGTFITVTDHSTLTLQDSQIPARGVWTLHDAKFSATDPDGTTPLNDTTATTTDQVALRIVDDSDPTAVFTDAAAFNAGKQAGHTYTVTARTYDQRAATGQSTQLFFLKEASAKITVAPAEREKINYGLHGTDGKVFDGQPGAIDPGKYQVTTSTGGTYQPVGGDLVFVEPAPTTPGTYHVALSGTGEAHVQATNPAAEWTKDGSQGTYVITPAETKPDTPITPPVTPEQPGQQPGEPEKPAVPEEPADKPTELGSPEQPQEPGTTGDSHITPSGKQTSGGGLQVLQHTVAHTTPAAVKKTITRLASRLPQTDEQTSVGLTLLGIVTSLLAGWGLLKRREEEK</sequence>
<proteinExistence type="predicted"/>
<dbReference type="GO" id="GO:0005737">
    <property type="term" value="C:cytoplasm"/>
    <property type="evidence" value="ECO:0007669"/>
    <property type="project" value="TreeGrafter"/>
</dbReference>
<evidence type="ECO:0000313" key="10">
    <source>
        <dbReference type="Proteomes" id="UP000326779"/>
    </source>
</evidence>
<organism evidence="9 10">
    <name type="scientific">Schleiferilactobacillus harbinensis</name>
    <dbReference type="NCBI Taxonomy" id="304207"/>
    <lineage>
        <taxon>Bacteria</taxon>
        <taxon>Bacillati</taxon>
        <taxon>Bacillota</taxon>
        <taxon>Bacilli</taxon>
        <taxon>Lactobacillales</taxon>
        <taxon>Lactobacillaceae</taxon>
        <taxon>Schleiferilactobacillus</taxon>
    </lineage>
</organism>
<dbReference type="Pfam" id="PF12799">
    <property type="entry name" value="LRR_4"/>
    <property type="match status" value="1"/>
</dbReference>
<evidence type="ECO:0000256" key="3">
    <source>
        <dbReference type="ARBA" id="ARBA00022614"/>
    </source>
</evidence>
<feature type="domain" description="Gram-positive cocci surface proteins LPxTG" evidence="8">
    <location>
        <begin position="1249"/>
        <end position="1283"/>
    </location>
</feature>
<name>A0A5P8M786_9LACO</name>
<evidence type="ECO:0000256" key="2">
    <source>
        <dbReference type="ARBA" id="ARBA00022525"/>
    </source>
</evidence>
<feature type="compositionally biased region" description="Low complexity" evidence="7">
    <location>
        <begin position="80"/>
        <end position="99"/>
    </location>
</feature>
<dbReference type="EMBL" id="CP045143">
    <property type="protein sequence ID" value="QFR24167.1"/>
    <property type="molecule type" value="Genomic_DNA"/>
</dbReference>
<evidence type="ECO:0000256" key="5">
    <source>
        <dbReference type="ARBA" id="ARBA00022737"/>
    </source>
</evidence>
<dbReference type="PANTHER" id="PTHR48051">
    <property type="match status" value="1"/>
</dbReference>
<evidence type="ECO:0000313" key="9">
    <source>
        <dbReference type="EMBL" id="QFR24167.1"/>
    </source>
</evidence>
<dbReference type="InterPro" id="IPR019931">
    <property type="entry name" value="LPXTG_anchor"/>
</dbReference>
<feature type="compositionally biased region" description="Basic and acidic residues" evidence="7">
    <location>
        <begin position="1177"/>
        <end position="1192"/>
    </location>
</feature>
<dbReference type="SMART" id="SM00369">
    <property type="entry name" value="LRR_TYP"/>
    <property type="match status" value="5"/>
</dbReference>
<keyword evidence="4" id="KW-0732">Signal</keyword>
<feature type="compositionally biased region" description="Polar residues" evidence="7">
    <location>
        <begin position="1198"/>
        <end position="1217"/>
    </location>
</feature>
<dbReference type="PROSITE" id="PS51450">
    <property type="entry name" value="LRR"/>
    <property type="match status" value="1"/>
</dbReference>
<keyword evidence="3" id="KW-0433">Leucine-rich repeat</keyword>
<feature type="region of interest" description="Disordered" evidence="7">
    <location>
        <begin position="1136"/>
        <end position="1221"/>
    </location>
</feature>
<dbReference type="Pfam" id="PF17883">
    <property type="entry name" value="MBG"/>
    <property type="match status" value="1"/>
</dbReference>
<dbReference type="NCBIfam" id="TIGR01167">
    <property type="entry name" value="LPXTG_anchor"/>
    <property type="match status" value="1"/>
</dbReference>
<evidence type="ECO:0000256" key="7">
    <source>
        <dbReference type="SAM" id="MobiDB-lite"/>
    </source>
</evidence>
<evidence type="ECO:0000259" key="8">
    <source>
        <dbReference type="PROSITE" id="PS50847"/>
    </source>
</evidence>
<dbReference type="Gene3D" id="3.80.10.10">
    <property type="entry name" value="Ribonuclease Inhibitor"/>
    <property type="match status" value="2"/>
</dbReference>
<feature type="compositionally biased region" description="Low complexity" evidence="7">
    <location>
        <begin position="141"/>
        <end position="163"/>
    </location>
</feature>
<dbReference type="PROSITE" id="PS50847">
    <property type="entry name" value="GRAM_POS_ANCHORING"/>
    <property type="match status" value="1"/>
</dbReference>
<reference evidence="9 10" key="1">
    <citation type="submission" date="2019-10" db="EMBL/GenBank/DDBJ databases">
        <title>The completed genome of Lactobacillus harbinensis M1.</title>
        <authorList>
            <person name="Zheng Y."/>
        </authorList>
    </citation>
    <scope>NUCLEOTIDE SEQUENCE [LARGE SCALE GENOMIC DNA]</scope>
    <source>
        <strain evidence="9 10">M1</strain>
    </source>
</reference>
<evidence type="ECO:0000256" key="4">
    <source>
        <dbReference type="ARBA" id="ARBA00022729"/>
    </source>
</evidence>
<keyword evidence="5" id="KW-0677">Repeat</keyword>
<dbReference type="InterPro" id="IPR003591">
    <property type="entry name" value="Leu-rich_rpt_typical-subtyp"/>
</dbReference>
<keyword evidence="2" id="KW-0964">Secreted</keyword>
<dbReference type="SUPFAM" id="SSF52058">
    <property type="entry name" value="L domain-like"/>
    <property type="match status" value="1"/>
</dbReference>
<dbReference type="Proteomes" id="UP000326779">
    <property type="component" value="Chromosome"/>
</dbReference>
<dbReference type="KEGG" id="lhb:D1010_12670"/>
<feature type="region of interest" description="Disordered" evidence="7">
    <location>
        <begin position="56"/>
        <end position="163"/>
    </location>
</feature>
<dbReference type="InterPro" id="IPR025875">
    <property type="entry name" value="Leu-rich_rpt_4"/>
</dbReference>
<dbReference type="Pfam" id="PF13855">
    <property type="entry name" value="LRR_8"/>
    <property type="match status" value="1"/>
</dbReference>
<dbReference type="InterPro" id="IPR050216">
    <property type="entry name" value="LRR_domain-containing"/>
</dbReference>
<keyword evidence="6" id="KW-0572">Peptidoglycan-anchor</keyword>
<feature type="compositionally biased region" description="Polar residues" evidence="7">
    <location>
        <begin position="108"/>
        <end position="120"/>
    </location>
</feature>
<gene>
    <name evidence="9" type="ORF">D1010_12670</name>
</gene>
<dbReference type="InterPro" id="IPR032675">
    <property type="entry name" value="LRR_dom_sf"/>
</dbReference>